<keyword evidence="2" id="KW-1185">Reference proteome</keyword>
<evidence type="ECO:0000313" key="1">
    <source>
        <dbReference type="EMBL" id="SHJ99691.1"/>
    </source>
</evidence>
<reference evidence="1 2" key="1">
    <citation type="submission" date="2016-11" db="EMBL/GenBank/DDBJ databases">
        <authorList>
            <person name="Jaros S."/>
            <person name="Januszkiewicz K."/>
            <person name="Wedrychowicz H."/>
        </authorList>
    </citation>
    <scope>NUCLEOTIDE SEQUENCE [LARGE SCALE GENOMIC DNA]</scope>
    <source>
        <strain evidence="1 2">DSM 3090</strain>
    </source>
</reference>
<proteinExistence type="predicted"/>
<gene>
    <name evidence="1" type="ORF">SAMN02745248_01514</name>
</gene>
<evidence type="ECO:0000313" key="2">
    <source>
        <dbReference type="Proteomes" id="UP000183952"/>
    </source>
</evidence>
<sequence length="146" mass="17346">MTSSNFLEPSHFNGLWCTQQGSNLPPPDSLMHDFMNYTFGIKRSISNGYRVCLHIYSVLVHFKLLHPLHPCCTLSIVLNNIVFKLYFIIKKYSYTYEYFFKFQNFYFLYIPQHLLVVISTVEHYTMQYNLILKLLHTEIILPLHSV</sequence>
<dbReference type="STRING" id="1121331.SAMN02745248_01514"/>
<dbReference type="Proteomes" id="UP000183952">
    <property type="component" value="Unassembled WGS sequence"/>
</dbReference>
<organism evidence="1 2">
    <name type="scientific">Hathewaya proteolytica DSM 3090</name>
    <dbReference type="NCBI Taxonomy" id="1121331"/>
    <lineage>
        <taxon>Bacteria</taxon>
        <taxon>Bacillati</taxon>
        <taxon>Bacillota</taxon>
        <taxon>Clostridia</taxon>
        <taxon>Eubacteriales</taxon>
        <taxon>Clostridiaceae</taxon>
        <taxon>Hathewaya</taxon>
    </lineage>
</organism>
<name>A0A1M6NVL5_9CLOT</name>
<dbReference type="AlphaFoldDB" id="A0A1M6NVL5"/>
<accession>A0A1M6NVL5</accession>
<protein>
    <submittedName>
        <fullName evidence="1">Uncharacterized protein</fullName>
    </submittedName>
</protein>
<dbReference type="EMBL" id="FRAD01000011">
    <property type="protein sequence ID" value="SHJ99691.1"/>
    <property type="molecule type" value="Genomic_DNA"/>
</dbReference>